<evidence type="ECO:0000256" key="11">
    <source>
        <dbReference type="SAM" id="MobiDB-lite"/>
    </source>
</evidence>
<reference evidence="15" key="1">
    <citation type="submission" date="2025-08" db="UniProtKB">
        <authorList>
            <consortium name="Ensembl"/>
        </authorList>
    </citation>
    <scope>IDENTIFICATION</scope>
</reference>
<dbReference type="PANTHER" id="PTHR11738:SF113">
    <property type="entry name" value="KILLER CELL IMMUNOGLOBULIN-LIKE RECEPTOR 2DL4"/>
    <property type="match status" value="1"/>
</dbReference>
<evidence type="ECO:0000256" key="10">
    <source>
        <dbReference type="ARBA" id="ARBA00023319"/>
    </source>
</evidence>
<keyword evidence="8" id="KW-0675">Receptor</keyword>
<keyword evidence="4 13" id="KW-0732">Signal</keyword>
<evidence type="ECO:0000313" key="16">
    <source>
        <dbReference type="Proteomes" id="UP000233200"/>
    </source>
</evidence>
<evidence type="ECO:0000256" key="4">
    <source>
        <dbReference type="ARBA" id="ARBA00022729"/>
    </source>
</evidence>
<feature type="domain" description="Immunoglobulin" evidence="14">
    <location>
        <begin position="135"/>
        <end position="215"/>
    </location>
</feature>
<feature type="domain" description="Immunoglobulin" evidence="14">
    <location>
        <begin position="235"/>
        <end position="322"/>
    </location>
</feature>
<evidence type="ECO:0000256" key="5">
    <source>
        <dbReference type="ARBA" id="ARBA00022737"/>
    </source>
</evidence>
<feature type="chain" id="PRO_5014470466" description="Immunoglobulin domain-containing protein" evidence="13">
    <location>
        <begin position="19"/>
        <end position="483"/>
    </location>
</feature>
<keyword evidence="5" id="KW-0677">Repeat</keyword>
<dbReference type="Gene3D" id="2.60.40.10">
    <property type="entry name" value="Immunoglobulins"/>
    <property type="match status" value="3"/>
</dbReference>
<evidence type="ECO:0000256" key="8">
    <source>
        <dbReference type="ARBA" id="ARBA00023170"/>
    </source>
</evidence>
<evidence type="ECO:0000256" key="6">
    <source>
        <dbReference type="ARBA" id="ARBA00022989"/>
    </source>
</evidence>
<evidence type="ECO:0000256" key="12">
    <source>
        <dbReference type="SAM" id="Phobius"/>
    </source>
</evidence>
<keyword evidence="12" id="KW-0472">Membrane</keyword>
<dbReference type="GeneTree" id="ENSGT01150000286974"/>
<evidence type="ECO:0000256" key="3">
    <source>
        <dbReference type="ARBA" id="ARBA00022692"/>
    </source>
</evidence>
<dbReference type="InterPro" id="IPR013783">
    <property type="entry name" value="Ig-like_fold"/>
</dbReference>
<dbReference type="AlphaFoldDB" id="A0A2K6Q0C6"/>
<evidence type="ECO:0000256" key="1">
    <source>
        <dbReference type="ARBA" id="ARBA00004251"/>
    </source>
</evidence>
<dbReference type="InterPro" id="IPR003599">
    <property type="entry name" value="Ig_sub"/>
</dbReference>
<dbReference type="InterPro" id="IPR036179">
    <property type="entry name" value="Ig-like_dom_sf"/>
</dbReference>
<name>A0A2K6Q0C6_RHIRO</name>
<dbReference type="InterPro" id="IPR050412">
    <property type="entry name" value="Ig-like_Receptors_ImmuneReg"/>
</dbReference>
<evidence type="ECO:0000313" key="15">
    <source>
        <dbReference type="Ensembl" id="ENSRROP00000022226.1"/>
    </source>
</evidence>
<reference evidence="15" key="2">
    <citation type="submission" date="2025-09" db="UniProtKB">
        <authorList>
            <consortium name="Ensembl"/>
        </authorList>
    </citation>
    <scope>IDENTIFICATION</scope>
</reference>
<sequence length="483" mass="53005">MSLMVVSVACGRLHTLLSMMASPSPPGGQDKTFLSAQPSAVVPQGGNVTLRCYYRRGFNNFTNFTLYKDDRSHIPILHSRIFQESFLMGPVTPAHAGTYRCRGSYPHSPTEWSALSDPLAIMVTGVHKKPSLLALPGPLVKSGETVILQCSSDTVFGHFFLHSEVTFEEPLHLFGELHGGGSQANYSISPKRSDLPGTYRCYGSVTHSPYVLSAPSDPLDIVITGKYEKPSLSAQPGPMVQAGENMTLSCSSQTSFDMYHLSREGEARELSLPAVPSVNGTFQADFPLGPATHGGTYRCFGSFHIAPYEWSDPSDPLPVSRLPRSLAPGPLLPSSKPTKTGITRHLPIVIRYSVATIFFTILLFVLLRRWCSDKKNAAVMDQEPVGDRTMNREIDSDEPDPQEVTYAQLDHCVFTQRKITRPSQKPKTSPTDTSVYIKLPDAEPRSLSPAHEHHRQVLRGSSRETTALSQNQLDSSNVPAARI</sequence>
<dbReference type="PANTHER" id="PTHR11738">
    <property type="entry name" value="MHC CLASS I NK CELL RECEPTOR"/>
    <property type="match status" value="1"/>
</dbReference>
<dbReference type="SMART" id="SM00409">
    <property type="entry name" value="IG"/>
    <property type="match status" value="3"/>
</dbReference>
<dbReference type="FunFam" id="2.60.40.10:FF:000049">
    <property type="entry name" value="Leukocyte immunoglobulin-like receptor subfamily B member 1"/>
    <property type="match status" value="2"/>
</dbReference>
<feature type="signal peptide" evidence="13">
    <location>
        <begin position="1"/>
        <end position="18"/>
    </location>
</feature>
<evidence type="ECO:0000256" key="2">
    <source>
        <dbReference type="ARBA" id="ARBA00008637"/>
    </source>
</evidence>
<keyword evidence="16" id="KW-1185">Reference proteome</keyword>
<dbReference type="FunFam" id="2.60.40.10:FF:000033">
    <property type="entry name" value="Killer cell immunoglobulin-like receptor"/>
    <property type="match status" value="1"/>
</dbReference>
<comment type="subcellular location">
    <subcellularLocation>
        <location evidence="1">Cell membrane</location>
        <topology evidence="1">Single-pass type I membrane protein</topology>
    </subcellularLocation>
</comment>
<feature type="transmembrane region" description="Helical" evidence="12">
    <location>
        <begin position="349"/>
        <end position="367"/>
    </location>
</feature>
<comment type="similarity">
    <text evidence="2">Belongs to the immunoglobulin superfamily.</text>
</comment>
<dbReference type="GO" id="GO:0005886">
    <property type="term" value="C:plasma membrane"/>
    <property type="evidence" value="ECO:0007669"/>
    <property type="project" value="UniProtKB-SubCell"/>
</dbReference>
<proteinExistence type="inferred from homology"/>
<dbReference type="Proteomes" id="UP000233200">
    <property type="component" value="Unplaced"/>
</dbReference>
<dbReference type="InterPro" id="IPR013151">
    <property type="entry name" value="Immunoglobulin_dom"/>
</dbReference>
<organism evidence="15 16">
    <name type="scientific">Rhinopithecus roxellana</name>
    <name type="common">Golden snub-nosed monkey</name>
    <name type="synonym">Pygathrix roxellana</name>
    <dbReference type="NCBI Taxonomy" id="61622"/>
    <lineage>
        <taxon>Eukaryota</taxon>
        <taxon>Metazoa</taxon>
        <taxon>Chordata</taxon>
        <taxon>Craniata</taxon>
        <taxon>Vertebrata</taxon>
        <taxon>Euteleostomi</taxon>
        <taxon>Mammalia</taxon>
        <taxon>Eutheria</taxon>
        <taxon>Euarchontoglires</taxon>
        <taxon>Primates</taxon>
        <taxon>Haplorrhini</taxon>
        <taxon>Catarrhini</taxon>
        <taxon>Cercopithecidae</taxon>
        <taxon>Colobinae</taxon>
        <taxon>Rhinopithecus</taxon>
    </lineage>
</organism>
<evidence type="ECO:0000256" key="13">
    <source>
        <dbReference type="SAM" id="SignalP"/>
    </source>
</evidence>
<dbReference type="Ensembl" id="ENSRROT00000046423.1">
    <property type="protein sequence ID" value="ENSRROP00000022226.1"/>
    <property type="gene ID" value="ENSRROG00000034963.1"/>
</dbReference>
<evidence type="ECO:0000259" key="14">
    <source>
        <dbReference type="SMART" id="SM00409"/>
    </source>
</evidence>
<evidence type="ECO:0000256" key="9">
    <source>
        <dbReference type="ARBA" id="ARBA00023180"/>
    </source>
</evidence>
<keyword evidence="7" id="KW-1015">Disulfide bond</keyword>
<protein>
    <recommendedName>
        <fullName evidence="14">Immunoglobulin domain-containing protein</fullName>
    </recommendedName>
</protein>
<keyword evidence="6 12" id="KW-1133">Transmembrane helix</keyword>
<dbReference type="CDD" id="cd05711">
    <property type="entry name" value="IgC2_D2_LILR_KIR_like"/>
    <property type="match status" value="1"/>
</dbReference>
<feature type="region of interest" description="Disordered" evidence="11">
    <location>
        <begin position="441"/>
        <end position="483"/>
    </location>
</feature>
<keyword evidence="3 12" id="KW-0812">Transmembrane</keyword>
<feature type="compositionally biased region" description="Polar residues" evidence="11">
    <location>
        <begin position="463"/>
        <end position="483"/>
    </location>
</feature>
<dbReference type="SUPFAM" id="SSF48726">
    <property type="entry name" value="Immunoglobulin"/>
    <property type="match status" value="3"/>
</dbReference>
<dbReference type="Pfam" id="PF00047">
    <property type="entry name" value="ig"/>
    <property type="match status" value="3"/>
</dbReference>
<feature type="domain" description="Immunoglobulin" evidence="14">
    <location>
        <begin position="37"/>
        <end position="124"/>
    </location>
</feature>
<accession>A0A2K6Q0C6</accession>
<evidence type="ECO:0000256" key="7">
    <source>
        <dbReference type="ARBA" id="ARBA00023157"/>
    </source>
</evidence>
<keyword evidence="10" id="KW-0393">Immunoglobulin domain</keyword>
<dbReference type="GO" id="GO:0002764">
    <property type="term" value="P:immune response-regulating signaling pathway"/>
    <property type="evidence" value="ECO:0007669"/>
    <property type="project" value="TreeGrafter"/>
</dbReference>
<keyword evidence="9" id="KW-0325">Glycoprotein</keyword>